<name>D1NW32_9BIFI</name>
<dbReference type="STRING" id="561180.BIFGAL_04077"/>
<proteinExistence type="predicted"/>
<evidence type="ECO:0000313" key="1">
    <source>
        <dbReference type="EMBL" id="EFA22318.1"/>
    </source>
</evidence>
<dbReference type="EMBL" id="ABXB03000004">
    <property type="protein sequence ID" value="EFA22318.1"/>
    <property type="molecule type" value="Genomic_DNA"/>
</dbReference>
<comment type="caution">
    <text evidence="1">The sequence shown here is derived from an EMBL/GenBank/DDBJ whole genome shotgun (WGS) entry which is preliminary data.</text>
</comment>
<dbReference type="Proteomes" id="UP000003656">
    <property type="component" value="Unassembled WGS sequence"/>
</dbReference>
<reference evidence="1 2" key="1">
    <citation type="submission" date="2009-11" db="EMBL/GenBank/DDBJ databases">
        <authorList>
            <person name="Weinstock G."/>
            <person name="Sodergren E."/>
            <person name="Clifton S."/>
            <person name="Fulton L."/>
            <person name="Fulton B."/>
            <person name="Courtney L."/>
            <person name="Fronick C."/>
            <person name="Harrison M."/>
            <person name="Strong C."/>
            <person name="Farmer C."/>
            <person name="Delahaunty K."/>
            <person name="Markovic C."/>
            <person name="Hall O."/>
            <person name="Minx P."/>
            <person name="Tomlinson C."/>
            <person name="Mitreva M."/>
            <person name="Nelson J."/>
            <person name="Hou S."/>
            <person name="Wollam A."/>
            <person name="Pepin K.H."/>
            <person name="Johnson M."/>
            <person name="Bhonagiri V."/>
            <person name="Nash W.E."/>
            <person name="Warren W."/>
            <person name="Chinwalla A."/>
            <person name="Mardis E.R."/>
            <person name="Wilson R.K."/>
        </authorList>
    </citation>
    <scope>NUCLEOTIDE SEQUENCE [LARGE SCALE GENOMIC DNA]</scope>
    <source>
        <strain evidence="1 2">DSM 20093</strain>
    </source>
</reference>
<protein>
    <submittedName>
        <fullName evidence="1">Uncharacterized protein</fullName>
    </submittedName>
</protein>
<dbReference type="AlphaFoldDB" id="D1NW32"/>
<evidence type="ECO:0000313" key="2">
    <source>
        <dbReference type="Proteomes" id="UP000003656"/>
    </source>
</evidence>
<organism evidence="1 2">
    <name type="scientific">Bifidobacterium gallicum DSM 20093 = LMG 11596</name>
    <dbReference type="NCBI Taxonomy" id="561180"/>
    <lineage>
        <taxon>Bacteria</taxon>
        <taxon>Bacillati</taxon>
        <taxon>Actinomycetota</taxon>
        <taxon>Actinomycetes</taxon>
        <taxon>Bifidobacteriales</taxon>
        <taxon>Bifidobacteriaceae</taxon>
        <taxon>Bifidobacterium</taxon>
    </lineage>
</organism>
<sequence>MSGVGWNGWRRPYHMKLLRNHGNEQEIIRQQRSRISSLG</sequence>
<gene>
    <name evidence="1" type="ORF">BIFGAL_04077</name>
</gene>
<accession>D1NW32</accession>